<organism evidence="4 5">
    <name type="scientific">Champsocephalus gunnari</name>
    <name type="common">Mackerel icefish</name>
    <dbReference type="NCBI Taxonomy" id="52237"/>
    <lineage>
        <taxon>Eukaryota</taxon>
        <taxon>Metazoa</taxon>
        <taxon>Chordata</taxon>
        <taxon>Craniata</taxon>
        <taxon>Vertebrata</taxon>
        <taxon>Euteleostomi</taxon>
        <taxon>Actinopterygii</taxon>
        <taxon>Neopterygii</taxon>
        <taxon>Teleostei</taxon>
        <taxon>Neoteleostei</taxon>
        <taxon>Acanthomorphata</taxon>
        <taxon>Eupercaria</taxon>
        <taxon>Perciformes</taxon>
        <taxon>Notothenioidei</taxon>
        <taxon>Channichthyidae</taxon>
        <taxon>Champsocephalus</taxon>
    </lineage>
</organism>
<evidence type="ECO:0000259" key="3">
    <source>
        <dbReference type="Pfam" id="PF07679"/>
    </source>
</evidence>
<keyword evidence="5" id="KW-1185">Reference proteome</keyword>
<feature type="compositionally biased region" description="Polar residues" evidence="2">
    <location>
        <begin position="1051"/>
        <end position="1073"/>
    </location>
</feature>
<feature type="coiled-coil region" evidence="1">
    <location>
        <begin position="473"/>
        <end position="579"/>
    </location>
</feature>
<dbReference type="Gene3D" id="2.60.40.10">
    <property type="entry name" value="Immunoglobulins"/>
    <property type="match status" value="1"/>
</dbReference>
<feature type="region of interest" description="Disordered" evidence="2">
    <location>
        <begin position="1689"/>
        <end position="1712"/>
    </location>
</feature>
<feature type="region of interest" description="Disordered" evidence="2">
    <location>
        <begin position="1611"/>
        <end position="1667"/>
    </location>
</feature>
<keyword evidence="1" id="KW-0175">Coiled coil</keyword>
<evidence type="ECO:0000256" key="2">
    <source>
        <dbReference type="SAM" id="MobiDB-lite"/>
    </source>
</evidence>
<feature type="region of interest" description="Disordered" evidence="2">
    <location>
        <begin position="1760"/>
        <end position="1886"/>
    </location>
</feature>
<feature type="domain" description="Immunoglobulin I-set" evidence="3">
    <location>
        <begin position="1550"/>
        <end position="1611"/>
    </location>
</feature>
<dbReference type="InterPro" id="IPR036179">
    <property type="entry name" value="Ig-like_dom_sf"/>
</dbReference>
<feature type="region of interest" description="Disordered" evidence="2">
    <location>
        <begin position="921"/>
        <end position="973"/>
    </location>
</feature>
<feature type="compositionally biased region" description="Low complexity" evidence="2">
    <location>
        <begin position="1345"/>
        <end position="1359"/>
    </location>
</feature>
<evidence type="ECO:0000256" key="1">
    <source>
        <dbReference type="SAM" id="Coils"/>
    </source>
</evidence>
<feature type="region of interest" description="Disordered" evidence="2">
    <location>
        <begin position="694"/>
        <end position="776"/>
    </location>
</feature>
<feature type="compositionally biased region" description="Basic residues" evidence="2">
    <location>
        <begin position="723"/>
        <end position="732"/>
    </location>
</feature>
<feature type="region of interest" description="Disordered" evidence="2">
    <location>
        <begin position="1008"/>
        <end position="1073"/>
    </location>
</feature>
<proteinExistence type="predicted"/>
<feature type="region of interest" description="Disordered" evidence="2">
    <location>
        <begin position="1227"/>
        <end position="1268"/>
    </location>
</feature>
<dbReference type="EMBL" id="JAURVH010001523">
    <property type="protein sequence ID" value="KAK5920304.1"/>
    <property type="molecule type" value="Genomic_DNA"/>
</dbReference>
<sequence length="2073" mass="230987">MLGKETEEDPAHQDLPTNQRLRSSCEELADKVCLWVQQGSRVLSESSEAGLQLFEAEETLNTHLRLHTEAESAGVDAEHMKQILDQINALQPGGSPLSPLKALTQQLKRGRTGTSDPPSPELPARVDLVLKELQRLNRKLDSNLELLRPYVTFLRTAQQVEDEVEELQELYRKRAEEEEVSSCRSAVKNRKQFDSGWEKTLQGFLSCQELGNSFLQTVNTVSGSALNLQSVVQETLERLGRTEQEVNEMRSRRIIQIQEQRDYCRKYRERLDKTLQDLHCVSEMLDSCTLMDLGSDLQTSKLLERFSQARPHFTQLDAEVEFMLKSWETLRGVQEGLEEEEDEEEEEGPVEEEDLSELLKLQERVKKKIRQSESILDRTSSFHLTSRQLEVLIQTLTGSCGSSEEQQQIQSLFKTASTLKSDICTSVSSTASTATGWTRFHGDQLEARLVSLDALRASWLKEASRREEKLRRERLLRDDISQLRESFKELKKRFSNLRFNYLKRNDRTRNTKAARNQLQQVELYEEKLQALRKRLGGATSRLGSEVRDGGVARETEDAVNELQRQMGELERSVGEHQKTLEMTCRLQTAMEEYQFWCDDAGSTIARVGKFSSECRSTEAVSVLHRQFEKFVWPTVPQQEERISQITELAVRLHGVEEGRRYTEKTVSKHSEMVESIRALSDGLLALEARLRMESLKNQQDDGQKEEEEEKDEDEEEKKEKSLKGNRRKRKKKEQTDNRRSQEASDMHELKETGHTPELTAEHDGKEVPVKRQIAVNRKPPLRKSCSLDAERQTESRATSSYCSTHTFNFPCSPLDTNRRVHNIHNQSQPAATEATPSPSVTGPSFSDIQREFGKDASRGSLSEAELHDVMMEDSLSNDEYDCASPDDMSLPPLAETPESIMIHSDVEEGYCFSSHSVHTNQYSRQSEGSGTGTGSGSGAVRQHRQSSRTDSCPTPPTSRHSSSRFRSESSSFVQSPLTVPAATLFTSTLCSILKTKKTSTANVCLGGPEPSFPSVSNPLDKGNSSDSCSKKDNEVPDKRSPSKTEPALQEHVSQSNQPQRRTGSPSMITQNDGTLQTDPQVAELNHIPAKLPQSSCIPEACNGPDPDCHKDKTPSQETRFLKITTTFPQIKTFICQKSRLLQSFPDTVDAVSKQQRDRFISSPFGEPSDSHCTLTQSSCNLRPKQERFKSLPEIGPGKAFALSPIMPTLHKNPGLLKSCETGLNTHTTLPENSNLSVSSLDSGRGLDQDVPSSQTSKEESSMSANSKQTLYCQSSSLKSHTLKQSSSNLRSQPQQFKTLPVIDPDKAFALSSSLLLLHQDRIQDTGILKSCNTGLHTNTTLPQHSNLSISSLDSGSGLDQDVPPSRASKEALSDSMPQSSNTVKDAVYCQPSPSSSHCTSTHVSSKLRTQKESSVSQGGSGAPEVHASNVPEPISISNTFSNKHQTVYSLHEPLTSSCTQQCVHDPGITPAAPPLPQPEPQALAHLHVTPLSSPPHLLTPDHDPTMCQPTTIREEIRRTPQIQGPSLPAPVPQAQAESLPQGKASPPGPPCFTRPLSRATVMEGSPVTLEVEVMALPEPTLTWCKDEETTAGISCENGKHFLFVPEASHSDGVQDQTVSSSDESWVQDQTVSSSDESWVQDQIVSSSDKSRVQDQIVSSSDKSRVQDQIVSSCDKSWVQDQTVSSSDESWVQDQIVSSRDKSRVQDQIVSSSDKSRVQDQIVSSCDKSWVQDQIVSSCDKSWVQDQIVSSGDKSWVQDQIVSSGDKSRVQDQIVSSGDKSRVQDQIVSSSEESWVQDQIVSSGDKSRVQDQIVSSGDKSRVQDQTVSSSDESWVQDQIVSSSDKSRVQDQTVSSSDESWVQDQTVSSSDKSWVQDQIVSSSDKSRVQDQIVSSSEESWVQDQIVSSSDKSWVRDQIVSSSDKSWVQDQIVSSSDKSWVQDQIVSSSDKSWVQDQIVSSCDKSWVQDQIVSSSDKSWVQDQIVSSSDKSWVQDQIVSSSDKSWVQDQIVSSSEESWVQDQIVSSSDKSRVQDQIASSSEDSWLVSEVFDVLAVDWQSWLGTLCVLLWLLYLILF</sequence>
<feature type="compositionally biased region" description="Acidic residues" evidence="2">
    <location>
        <begin position="336"/>
        <end position="354"/>
    </location>
</feature>
<feature type="compositionally biased region" description="Acidic residues" evidence="2">
    <location>
        <begin position="703"/>
        <end position="716"/>
    </location>
</feature>
<dbReference type="InterPro" id="IPR013783">
    <property type="entry name" value="Ig-like_fold"/>
</dbReference>
<gene>
    <name evidence="4" type="ORF">CgunFtcFv8_024128</name>
</gene>
<evidence type="ECO:0000313" key="4">
    <source>
        <dbReference type="EMBL" id="KAK5920304.1"/>
    </source>
</evidence>
<feature type="region of interest" description="Disordered" evidence="2">
    <location>
        <begin position="1"/>
        <end position="20"/>
    </location>
</feature>
<dbReference type="SUPFAM" id="SSF48726">
    <property type="entry name" value="Immunoglobulin"/>
    <property type="match status" value="1"/>
</dbReference>
<accession>A0AAN8HQF5</accession>
<feature type="compositionally biased region" description="Polar residues" evidence="2">
    <location>
        <begin position="1013"/>
        <end position="1027"/>
    </location>
</feature>
<feature type="region of interest" description="Disordered" evidence="2">
    <location>
        <begin position="1338"/>
        <end position="1431"/>
    </location>
</feature>
<feature type="region of interest" description="Disordered" evidence="2">
    <location>
        <begin position="1522"/>
        <end position="1548"/>
    </location>
</feature>
<feature type="coiled-coil region" evidence="1">
    <location>
        <begin position="150"/>
        <end position="180"/>
    </location>
</feature>
<feature type="compositionally biased region" description="Polar residues" evidence="2">
    <location>
        <begin position="1227"/>
        <end position="1241"/>
    </location>
</feature>
<dbReference type="InterPro" id="IPR013098">
    <property type="entry name" value="Ig_I-set"/>
</dbReference>
<dbReference type="Proteomes" id="UP001331515">
    <property type="component" value="Unassembled WGS sequence"/>
</dbReference>
<dbReference type="Gene3D" id="1.20.58.60">
    <property type="match status" value="1"/>
</dbReference>
<feature type="region of interest" description="Disordered" evidence="2">
    <location>
        <begin position="335"/>
        <end position="354"/>
    </location>
</feature>
<feature type="compositionally biased region" description="Basic and acidic residues" evidence="2">
    <location>
        <begin position="733"/>
        <end position="769"/>
    </location>
</feature>
<comment type="caution">
    <text evidence="4">The sequence shown here is derived from an EMBL/GenBank/DDBJ whole genome shotgun (WGS) entry which is preliminary data.</text>
</comment>
<evidence type="ECO:0000313" key="5">
    <source>
        <dbReference type="Proteomes" id="UP001331515"/>
    </source>
</evidence>
<feature type="compositionally biased region" description="Low complexity" evidence="2">
    <location>
        <begin position="1391"/>
        <end position="1404"/>
    </location>
</feature>
<feature type="compositionally biased region" description="Polar residues" evidence="2">
    <location>
        <begin position="826"/>
        <end position="847"/>
    </location>
</feature>
<dbReference type="Pfam" id="PF07679">
    <property type="entry name" value="I-set"/>
    <property type="match status" value="1"/>
</dbReference>
<reference evidence="4 5" key="1">
    <citation type="journal article" date="2023" name="Mol. Biol. Evol.">
        <title>Genomics of Secondarily Temperate Adaptation in the Only Non-Antarctic Icefish.</title>
        <authorList>
            <person name="Rivera-Colon A.G."/>
            <person name="Rayamajhi N."/>
            <person name="Minhas B.F."/>
            <person name="Madrigal G."/>
            <person name="Bilyk K.T."/>
            <person name="Yoon V."/>
            <person name="Hune M."/>
            <person name="Gregory S."/>
            <person name="Cheng C.H.C."/>
            <person name="Catchen J.M."/>
        </authorList>
    </citation>
    <scope>NUCLEOTIDE SEQUENCE [LARGE SCALE GENOMIC DNA]</scope>
    <source>
        <tissue evidence="4">White muscle</tissue>
    </source>
</reference>
<feature type="compositionally biased region" description="Basic and acidic residues" evidence="2">
    <location>
        <begin position="1028"/>
        <end position="1042"/>
    </location>
</feature>
<name>A0AAN8HQF5_CHAGU</name>
<protein>
    <recommendedName>
        <fullName evidence="3">Immunoglobulin I-set domain-containing protein</fullName>
    </recommendedName>
</protein>
<feature type="compositionally biased region" description="Basic and acidic residues" evidence="2">
    <location>
        <begin position="848"/>
        <end position="857"/>
    </location>
</feature>
<feature type="region of interest" description="Disordered" evidence="2">
    <location>
        <begin position="826"/>
        <end position="864"/>
    </location>
</feature>